<feature type="compositionally biased region" description="Polar residues" evidence="6">
    <location>
        <begin position="118"/>
        <end position="136"/>
    </location>
</feature>
<dbReference type="EMBL" id="MU155230">
    <property type="protein sequence ID" value="KAF9478632.1"/>
    <property type="molecule type" value="Genomic_DNA"/>
</dbReference>
<keyword evidence="5" id="KW-0688">Ribosomal frameshifting</keyword>
<name>A0A9P5YZH1_9AGAR</name>
<dbReference type="GO" id="GO:0005737">
    <property type="term" value="C:cytoplasm"/>
    <property type="evidence" value="ECO:0007669"/>
    <property type="project" value="TreeGrafter"/>
</dbReference>
<comment type="subunit">
    <text evidence="3">Interacts with ODC and thereby sterically blocks ODC homodimerization.</text>
</comment>
<feature type="compositionally biased region" description="Polar residues" evidence="6">
    <location>
        <begin position="64"/>
        <end position="82"/>
    </location>
</feature>
<evidence type="ECO:0000256" key="2">
    <source>
        <dbReference type="ARBA" id="ARBA00008796"/>
    </source>
</evidence>
<comment type="similarity">
    <text evidence="2">Belongs to the ODC antizyme family.</text>
</comment>
<dbReference type="Pfam" id="PF02100">
    <property type="entry name" value="ODC_AZ"/>
    <property type="match status" value="1"/>
</dbReference>
<comment type="caution">
    <text evidence="7">The sequence shown here is derived from an EMBL/GenBank/DDBJ whole genome shotgun (WGS) entry which is preliminary data.</text>
</comment>
<protein>
    <recommendedName>
        <fullName evidence="4">Ornithine decarboxylase antizyme</fullName>
    </recommendedName>
</protein>
<dbReference type="InterPro" id="IPR038581">
    <property type="entry name" value="ODC_AZ_sf"/>
</dbReference>
<evidence type="ECO:0000313" key="7">
    <source>
        <dbReference type="EMBL" id="KAF9478632.1"/>
    </source>
</evidence>
<dbReference type="AlphaFoldDB" id="A0A9P5YZH1"/>
<proteinExistence type="inferred from homology"/>
<feature type="region of interest" description="Disordered" evidence="6">
    <location>
        <begin position="64"/>
        <end position="157"/>
    </location>
</feature>
<dbReference type="GO" id="GO:0075523">
    <property type="term" value="P:viral translational frameshifting"/>
    <property type="evidence" value="ECO:0007669"/>
    <property type="project" value="UniProtKB-KW"/>
</dbReference>
<dbReference type="SUPFAM" id="SSF55729">
    <property type="entry name" value="Acyl-CoA N-acyltransferases (Nat)"/>
    <property type="match status" value="1"/>
</dbReference>
<dbReference type="Gene3D" id="3.40.630.60">
    <property type="match status" value="1"/>
</dbReference>
<dbReference type="PANTHER" id="PTHR10279">
    <property type="entry name" value="ORNITHINE DECARBOXYLASE ANTIZYME"/>
    <property type="match status" value="1"/>
</dbReference>
<sequence>MSNISNQKSSLCPAYVLLLTFNGRQTVGDGAFTFDNEPSVLAVCHLQGTEDMYYYSTTFSGGPGQNALQTEGRSPASSSPYQYTDYPPHPSVLSNRNDTDSNASDSPPSSFPHPLSRLATSPRNIPSRTSSNISTPPLTPDDSSDYSGHSGSSIMDSTQKNDALDFLMTVFPHQGLSALPHAKNVSISAPNLGADFDGIVLDLPGTPKTLYVDGKSAASVSLRESIVALLDLADESLGCSALVIVLERSSPNLGSLLHSLMYVGGTVVTKPPFKVDPAFVLVGLEI</sequence>
<comment type="function">
    <text evidence="1">Ornithine decarboxylase (ODC) antizyme protein that negatively regulates ODC activity and intracellular polyamine biosynthesis in response to increased intracellular polyamine levels. Binds to ODC monomers, inhibiting the assembly of the functional ODC homodimer, and targets the monomers for ubiquitin-independent proteolytic destruction by the 26S proteasome.</text>
</comment>
<evidence type="ECO:0000256" key="6">
    <source>
        <dbReference type="SAM" id="MobiDB-lite"/>
    </source>
</evidence>
<accession>A0A9P5YZH1</accession>
<dbReference type="InterPro" id="IPR002993">
    <property type="entry name" value="ODC_AZ"/>
</dbReference>
<dbReference type="InterPro" id="IPR016181">
    <property type="entry name" value="Acyl_CoA_acyltransferase"/>
</dbReference>
<dbReference type="OrthoDB" id="5959761at2759"/>
<gene>
    <name evidence="7" type="ORF">BDN70DRAFT_808485</name>
</gene>
<evidence type="ECO:0000256" key="3">
    <source>
        <dbReference type="ARBA" id="ARBA00011486"/>
    </source>
</evidence>
<dbReference type="Proteomes" id="UP000807469">
    <property type="component" value="Unassembled WGS sequence"/>
</dbReference>
<evidence type="ECO:0000256" key="5">
    <source>
        <dbReference type="ARBA" id="ARBA00022758"/>
    </source>
</evidence>
<dbReference type="GO" id="GO:0045732">
    <property type="term" value="P:positive regulation of protein catabolic process"/>
    <property type="evidence" value="ECO:0007669"/>
    <property type="project" value="TreeGrafter"/>
</dbReference>
<evidence type="ECO:0000313" key="8">
    <source>
        <dbReference type="Proteomes" id="UP000807469"/>
    </source>
</evidence>
<evidence type="ECO:0000256" key="1">
    <source>
        <dbReference type="ARBA" id="ARBA00002307"/>
    </source>
</evidence>
<organism evidence="7 8">
    <name type="scientific">Pholiota conissans</name>
    <dbReference type="NCBI Taxonomy" id="109636"/>
    <lineage>
        <taxon>Eukaryota</taxon>
        <taxon>Fungi</taxon>
        <taxon>Dikarya</taxon>
        <taxon>Basidiomycota</taxon>
        <taxon>Agaricomycotina</taxon>
        <taxon>Agaricomycetes</taxon>
        <taxon>Agaricomycetidae</taxon>
        <taxon>Agaricales</taxon>
        <taxon>Agaricineae</taxon>
        <taxon>Strophariaceae</taxon>
        <taxon>Pholiota</taxon>
    </lineage>
</organism>
<dbReference type="GO" id="GO:0005634">
    <property type="term" value="C:nucleus"/>
    <property type="evidence" value="ECO:0007669"/>
    <property type="project" value="TreeGrafter"/>
</dbReference>
<evidence type="ECO:0000256" key="4">
    <source>
        <dbReference type="ARBA" id="ARBA00017712"/>
    </source>
</evidence>
<dbReference type="GO" id="GO:0008073">
    <property type="term" value="F:ornithine decarboxylase inhibitor activity"/>
    <property type="evidence" value="ECO:0007669"/>
    <property type="project" value="InterPro"/>
</dbReference>
<keyword evidence="8" id="KW-1185">Reference proteome</keyword>
<feature type="compositionally biased region" description="Polar residues" evidence="6">
    <location>
        <begin position="92"/>
        <end position="108"/>
    </location>
</feature>
<dbReference type="PANTHER" id="PTHR10279:SF10">
    <property type="entry name" value="ORNITHINE DECARBOXYLASE ANTIZYME"/>
    <property type="match status" value="1"/>
</dbReference>
<reference evidence="7" key="1">
    <citation type="submission" date="2020-11" db="EMBL/GenBank/DDBJ databases">
        <authorList>
            <consortium name="DOE Joint Genome Institute"/>
            <person name="Ahrendt S."/>
            <person name="Riley R."/>
            <person name="Andreopoulos W."/>
            <person name="Labutti K."/>
            <person name="Pangilinan J."/>
            <person name="Ruiz-Duenas F.J."/>
            <person name="Barrasa J.M."/>
            <person name="Sanchez-Garcia M."/>
            <person name="Camarero S."/>
            <person name="Miyauchi S."/>
            <person name="Serrano A."/>
            <person name="Linde D."/>
            <person name="Babiker R."/>
            <person name="Drula E."/>
            <person name="Ayuso-Fernandez I."/>
            <person name="Pacheco R."/>
            <person name="Padilla G."/>
            <person name="Ferreira P."/>
            <person name="Barriuso J."/>
            <person name="Kellner H."/>
            <person name="Castanera R."/>
            <person name="Alfaro M."/>
            <person name="Ramirez L."/>
            <person name="Pisabarro A.G."/>
            <person name="Kuo A."/>
            <person name="Tritt A."/>
            <person name="Lipzen A."/>
            <person name="He G."/>
            <person name="Yan M."/>
            <person name="Ng V."/>
            <person name="Cullen D."/>
            <person name="Martin F."/>
            <person name="Rosso M.-N."/>
            <person name="Henrissat B."/>
            <person name="Hibbett D."/>
            <person name="Martinez A.T."/>
            <person name="Grigoriev I.V."/>
        </authorList>
    </citation>
    <scope>NUCLEOTIDE SEQUENCE</scope>
    <source>
        <strain evidence="7">CIRM-BRFM 674</strain>
    </source>
</reference>